<feature type="region of interest" description="Disordered" evidence="1">
    <location>
        <begin position="199"/>
        <end position="224"/>
    </location>
</feature>
<reference evidence="3" key="1">
    <citation type="submission" date="2015-12" db="EMBL/GenBank/DDBJ databases">
        <title>Update maize B73 reference genome by single molecule sequencing technologies.</title>
        <authorList>
            <consortium name="Maize Genome Sequencing Project"/>
            <person name="Ware D."/>
        </authorList>
    </citation>
    <scope>NUCLEOTIDE SEQUENCE [LARGE SCALE GENOMIC DNA]</scope>
    <source>
        <strain evidence="3">cv. B73</strain>
    </source>
</reference>
<protein>
    <submittedName>
        <fullName evidence="2">Uncharacterized protein</fullName>
    </submittedName>
</protein>
<dbReference type="InParanoid" id="A0A804NG92"/>
<name>A0A804NG92_MAIZE</name>
<evidence type="ECO:0000313" key="2">
    <source>
        <dbReference type="EnsemblPlants" id="Zm00001eb158720_P001"/>
    </source>
</evidence>
<accession>A0A804NG92</accession>
<sequence length="317" mass="33776">MRRQQLKACKIAVAIAGAAKVDARSNSKEVDAKLRAAIAAGAAVRVHHVECLRVAGAHDALKASAHVHDVPLATAARRRYDARAHRHGLQRAQHAPVRGAALAPHRVPAALAVAVRAPHLLLNQLPAAAAIGCGRGARQGAGALGAVTLERDADEARGHLAHQRCRGRGELEQHRGARARVHLEREVYVAAAVAVERAREPRSEPDLPVPPGDGRGKRRAQPGDRRATLLAALLRWRWRLVRRGYEVLRVERRAAGGERHGRLVLVVGLRALAGAVLRAGRGAMAAALDKNRPLEVPPGEGEGGLVRAPRHDGPHGS</sequence>
<dbReference type="AlphaFoldDB" id="A0A804NG92"/>
<gene>
    <name evidence="2" type="primary">LOC103651444</name>
</gene>
<reference evidence="2" key="3">
    <citation type="submission" date="2021-05" db="UniProtKB">
        <authorList>
            <consortium name="EnsemblPlants"/>
        </authorList>
    </citation>
    <scope>IDENTIFICATION</scope>
    <source>
        <strain evidence="2">cv. B73</strain>
    </source>
</reference>
<keyword evidence="3" id="KW-1185">Reference proteome</keyword>
<reference evidence="2" key="2">
    <citation type="submission" date="2019-07" db="EMBL/GenBank/DDBJ databases">
        <authorList>
            <person name="Seetharam A."/>
            <person name="Woodhouse M."/>
            <person name="Cannon E."/>
        </authorList>
    </citation>
    <scope>NUCLEOTIDE SEQUENCE [LARGE SCALE GENOMIC DNA]</scope>
    <source>
        <strain evidence="2">cv. B73</strain>
    </source>
</reference>
<dbReference type="Proteomes" id="UP000007305">
    <property type="component" value="Chromosome 3"/>
</dbReference>
<feature type="region of interest" description="Disordered" evidence="1">
    <location>
        <begin position="292"/>
        <end position="317"/>
    </location>
</feature>
<evidence type="ECO:0000313" key="3">
    <source>
        <dbReference type="Proteomes" id="UP000007305"/>
    </source>
</evidence>
<dbReference type="FunCoup" id="A0A804NG92">
    <property type="interactions" value="7"/>
</dbReference>
<evidence type="ECO:0000256" key="1">
    <source>
        <dbReference type="SAM" id="MobiDB-lite"/>
    </source>
</evidence>
<organism evidence="2 3">
    <name type="scientific">Zea mays</name>
    <name type="common">Maize</name>
    <dbReference type="NCBI Taxonomy" id="4577"/>
    <lineage>
        <taxon>Eukaryota</taxon>
        <taxon>Viridiplantae</taxon>
        <taxon>Streptophyta</taxon>
        <taxon>Embryophyta</taxon>
        <taxon>Tracheophyta</taxon>
        <taxon>Spermatophyta</taxon>
        <taxon>Magnoliopsida</taxon>
        <taxon>Liliopsida</taxon>
        <taxon>Poales</taxon>
        <taxon>Poaceae</taxon>
        <taxon>PACMAD clade</taxon>
        <taxon>Panicoideae</taxon>
        <taxon>Andropogonodae</taxon>
        <taxon>Andropogoneae</taxon>
        <taxon>Tripsacinae</taxon>
        <taxon>Zea</taxon>
    </lineage>
</organism>
<dbReference type="EnsemblPlants" id="Zm00001eb158720_T001">
    <property type="protein sequence ID" value="Zm00001eb158720_P001"/>
    <property type="gene ID" value="Zm00001eb158720"/>
</dbReference>
<dbReference type="Gramene" id="Zm00001eb158720_T001">
    <property type="protein sequence ID" value="Zm00001eb158720_P001"/>
    <property type="gene ID" value="Zm00001eb158720"/>
</dbReference>
<proteinExistence type="predicted"/>